<dbReference type="STRING" id="656061.D5G6B6"/>
<dbReference type="EMBL" id="FN430009">
    <property type="protein sequence ID" value="CAZ80059.1"/>
    <property type="molecule type" value="Genomic_DNA"/>
</dbReference>
<evidence type="ECO:0000313" key="4">
    <source>
        <dbReference type="EMBL" id="CAZ80059.1"/>
    </source>
</evidence>
<evidence type="ECO:0000259" key="3">
    <source>
        <dbReference type="PROSITE" id="PS50157"/>
    </source>
</evidence>
<name>D5G6B6_TUBMM</name>
<keyword evidence="1" id="KW-0479">Metal-binding</keyword>
<feature type="compositionally biased region" description="Low complexity" evidence="2">
    <location>
        <begin position="171"/>
        <end position="183"/>
    </location>
</feature>
<dbReference type="Proteomes" id="UP000006911">
    <property type="component" value="Unassembled WGS sequence"/>
</dbReference>
<protein>
    <submittedName>
        <fullName evidence="4">(Perigord truffle) hypothetical protein</fullName>
    </submittedName>
</protein>
<dbReference type="KEGG" id="tml:GSTUM_00004408001"/>
<dbReference type="GO" id="GO:0006355">
    <property type="term" value="P:regulation of DNA-templated transcription"/>
    <property type="evidence" value="ECO:0007669"/>
    <property type="project" value="InterPro"/>
</dbReference>
<organism evidence="4 5">
    <name type="scientific">Tuber melanosporum (strain Mel28)</name>
    <name type="common">Perigord black truffle</name>
    <dbReference type="NCBI Taxonomy" id="656061"/>
    <lineage>
        <taxon>Eukaryota</taxon>
        <taxon>Fungi</taxon>
        <taxon>Dikarya</taxon>
        <taxon>Ascomycota</taxon>
        <taxon>Pezizomycotina</taxon>
        <taxon>Pezizomycetes</taxon>
        <taxon>Pezizales</taxon>
        <taxon>Tuberaceae</taxon>
        <taxon>Tuber</taxon>
    </lineage>
</organism>
<dbReference type="PANTHER" id="PTHR36167:SF3">
    <property type="entry name" value="C2H2 FINGER DOMAIN TRANSCRIPTION FACTOR (EUROFUNG)-RELATED"/>
    <property type="match status" value="1"/>
</dbReference>
<feature type="compositionally biased region" description="Polar residues" evidence="2">
    <location>
        <begin position="405"/>
        <end position="415"/>
    </location>
</feature>
<dbReference type="InParanoid" id="D5G6B6"/>
<evidence type="ECO:0000256" key="2">
    <source>
        <dbReference type="SAM" id="MobiDB-lite"/>
    </source>
</evidence>
<proteinExistence type="predicted"/>
<sequence length="415" mass="45141">MDRGSSEYAQSGLPSSTSYSQFSNNQTESQANEQSTNYQSSSQDRSIAYSSSATPSSEYGGTNNSTARAPNFQPEYNLGASRYEGAPRYPSSSAGTGSSGDPSTSVSSPAYPSSQPAQYHSYPPTGTMSESYTHPHPATSASGWRPDWPPQGYSQPHMAYSTHPGGPGGVPSPAGPVRNNNRNPNRKRISDQQPQHPLSQVYSFVPIPGAQQHKRPRRRYEEIERMYKCGWHGCEKAYGTLNHLNAHVTMQSHGIKRTPEEFKEIRKEWKARKKQEEAERKAVEEETRRSSAEGGQPSEVQNQTPAAVPVSSAQYTSIPPRQLPPPLPYASAPVSANVHYPAAPTAAMESMPQYSQQQQVYPGYAQSGYPQSMYAAQRQAPIQTANNGEGDADTDADADVAATAQSYSQHSLNAS</sequence>
<feature type="region of interest" description="Disordered" evidence="2">
    <location>
        <begin position="271"/>
        <end position="324"/>
    </location>
</feature>
<dbReference type="PROSITE" id="PS00028">
    <property type="entry name" value="ZINC_FINGER_C2H2_1"/>
    <property type="match status" value="1"/>
</dbReference>
<feature type="compositionally biased region" description="Polar residues" evidence="2">
    <location>
        <begin position="7"/>
        <end position="45"/>
    </location>
</feature>
<evidence type="ECO:0000256" key="1">
    <source>
        <dbReference type="PROSITE-ProRule" id="PRU00042"/>
    </source>
</evidence>
<feature type="compositionally biased region" description="Polar residues" evidence="2">
    <location>
        <begin position="298"/>
        <end position="317"/>
    </location>
</feature>
<gene>
    <name evidence="4" type="ORF">GSTUM_00004408001</name>
</gene>
<dbReference type="eggNOG" id="ENOG502S48N">
    <property type="taxonomic scope" value="Eukaryota"/>
</dbReference>
<dbReference type="AlphaFoldDB" id="D5G6B6"/>
<feature type="region of interest" description="Disordered" evidence="2">
    <location>
        <begin position="1"/>
        <end position="198"/>
    </location>
</feature>
<dbReference type="PROSITE" id="PS50157">
    <property type="entry name" value="ZINC_FINGER_C2H2_2"/>
    <property type="match status" value="1"/>
</dbReference>
<feature type="compositionally biased region" description="Basic and acidic residues" evidence="2">
    <location>
        <begin position="271"/>
        <end position="291"/>
    </location>
</feature>
<feature type="region of interest" description="Disordered" evidence="2">
    <location>
        <begin position="375"/>
        <end position="415"/>
    </location>
</feature>
<dbReference type="GO" id="GO:0008270">
    <property type="term" value="F:zinc ion binding"/>
    <property type="evidence" value="ECO:0007669"/>
    <property type="project" value="UniProtKB-KW"/>
</dbReference>
<dbReference type="RefSeq" id="XP_002835902.1">
    <property type="nucleotide sequence ID" value="XM_002835856.1"/>
</dbReference>
<dbReference type="InterPro" id="IPR013087">
    <property type="entry name" value="Znf_C2H2_type"/>
</dbReference>
<feature type="domain" description="C2H2-type" evidence="3">
    <location>
        <begin position="227"/>
        <end position="258"/>
    </location>
</feature>
<feature type="compositionally biased region" description="Low complexity" evidence="2">
    <location>
        <begin position="46"/>
        <end position="57"/>
    </location>
</feature>
<dbReference type="CDD" id="cd22249">
    <property type="entry name" value="UDM1_RNF168_RNF169-like"/>
    <property type="match status" value="1"/>
</dbReference>
<accession>D5G6B6</accession>
<evidence type="ECO:0000313" key="5">
    <source>
        <dbReference type="Proteomes" id="UP000006911"/>
    </source>
</evidence>
<dbReference type="PANTHER" id="PTHR36167">
    <property type="entry name" value="C2H2 FINGER DOMAIN TRANSCRIPTION FACTOR (EUROFUNG)-RELATED"/>
    <property type="match status" value="1"/>
</dbReference>
<feature type="compositionally biased region" description="Polar residues" evidence="2">
    <location>
        <begin position="59"/>
        <end position="68"/>
    </location>
</feature>
<dbReference type="InterPro" id="IPR039327">
    <property type="entry name" value="CON7-like"/>
</dbReference>
<dbReference type="HOGENOM" id="CLU_030366_0_0_1"/>
<keyword evidence="1" id="KW-0863">Zinc-finger</keyword>
<reference evidence="4 5" key="1">
    <citation type="journal article" date="2010" name="Nature">
        <title>Perigord black truffle genome uncovers evolutionary origins and mechanisms of symbiosis.</title>
        <authorList>
            <person name="Martin F."/>
            <person name="Kohler A."/>
            <person name="Murat C."/>
            <person name="Balestrini R."/>
            <person name="Coutinho P.M."/>
            <person name="Jaillon O."/>
            <person name="Montanini B."/>
            <person name="Morin E."/>
            <person name="Noel B."/>
            <person name="Percudani R."/>
            <person name="Porcel B."/>
            <person name="Rubini A."/>
            <person name="Amicucci A."/>
            <person name="Amselem J."/>
            <person name="Anthouard V."/>
            <person name="Arcioni S."/>
            <person name="Artiguenave F."/>
            <person name="Aury J.M."/>
            <person name="Ballario P."/>
            <person name="Bolchi A."/>
            <person name="Brenna A."/>
            <person name="Brun A."/>
            <person name="Buee M."/>
            <person name="Cantarel B."/>
            <person name="Chevalier G."/>
            <person name="Couloux A."/>
            <person name="Da Silva C."/>
            <person name="Denoeud F."/>
            <person name="Duplessis S."/>
            <person name="Ghignone S."/>
            <person name="Hilselberger B."/>
            <person name="Iotti M."/>
            <person name="Marcais B."/>
            <person name="Mello A."/>
            <person name="Miranda M."/>
            <person name="Pacioni G."/>
            <person name="Quesneville H."/>
            <person name="Riccioni C."/>
            <person name="Ruotolo R."/>
            <person name="Splivallo R."/>
            <person name="Stocchi V."/>
            <person name="Tisserant E."/>
            <person name="Viscomi A.R."/>
            <person name="Zambonelli A."/>
            <person name="Zampieri E."/>
            <person name="Henrissat B."/>
            <person name="Lebrun M.H."/>
            <person name="Paolocci F."/>
            <person name="Bonfante P."/>
            <person name="Ottonello S."/>
            <person name="Wincker P."/>
        </authorList>
    </citation>
    <scope>NUCLEOTIDE SEQUENCE [LARGE SCALE GENOMIC DNA]</scope>
    <source>
        <strain evidence="4 5">Mel28</strain>
    </source>
</reference>
<keyword evidence="1" id="KW-0862">Zinc</keyword>
<dbReference type="GeneID" id="9187430"/>
<keyword evidence="5" id="KW-1185">Reference proteome</keyword>
<feature type="compositionally biased region" description="Low complexity" evidence="2">
    <location>
        <begin position="90"/>
        <end position="119"/>
    </location>
</feature>